<evidence type="ECO:0000313" key="2">
    <source>
        <dbReference type="WBParaSite" id="Hba_18268"/>
    </source>
</evidence>
<evidence type="ECO:0000313" key="1">
    <source>
        <dbReference type="Proteomes" id="UP000095283"/>
    </source>
</evidence>
<reference evidence="2" key="1">
    <citation type="submission" date="2016-11" db="UniProtKB">
        <authorList>
            <consortium name="WormBaseParasite"/>
        </authorList>
    </citation>
    <scope>IDENTIFICATION</scope>
</reference>
<protein>
    <submittedName>
        <fullName evidence="2">Uncharacterized protein</fullName>
    </submittedName>
</protein>
<dbReference type="AlphaFoldDB" id="A0A1I7XL68"/>
<dbReference type="WBParaSite" id="Hba_18268">
    <property type="protein sequence ID" value="Hba_18268"/>
    <property type="gene ID" value="Hba_18268"/>
</dbReference>
<name>A0A1I7XL68_HETBA</name>
<organism evidence="1 2">
    <name type="scientific">Heterorhabditis bacteriophora</name>
    <name type="common">Entomopathogenic nematode worm</name>
    <dbReference type="NCBI Taxonomy" id="37862"/>
    <lineage>
        <taxon>Eukaryota</taxon>
        <taxon>Metazoa</taxon>
        <taxon>Ecdysozoa</taxon>
        <taxon>Nematoda</taxon>
        <taxon>Chromadorea</taxon>
        <taxon>Rhabditida</taxon>
        <taxon>Rhabditina</taxon>
        <taxon>Rhabditomorpha</taxon>
        <taxon>Strongyloidea</taxon>
        <taxon>Heterorhabditidae</taxon>
        <taxon>Heterorhabditis</taxon>
    </lineage>
</organism>
<keyword evidence="1" id="KW-1185">Reference proteome</keyword>
<sequence>MRIVFYVNIYGNKAFQSAMLIIVKDGRFVNSWLSTAFFGSPWTTSDLPSTAPPVLLRPNAELLSTGLPTHTLPTPSAQIFSDHPSSTPHNIPLYTLPYMFETRRYSEPAPPPAHLLAQRRRSRDGRCECHVFLLLVYRLEYNNNFVLFTSYNLGPSF</sequence>
<proteinExistence type="predicted"/>
<dbReference type="Proteomes" id="UP000095283">
    <property type="component" value="Unplaced"/>
</dbReference>
<accession>A0A1I7XL68</accession>